<name>A0A2K8KZY9_MARES</name>
<dbReference type="InterPro" id="IPR000160">
    <property type="entry name" value="GGDEF_dom"/>
</dbReference>
<feature type="domain" description="GGDEF" evidence="3">
    <location>
        <begin position="153"/>
        <end position="292"/>
    </location>
</feature>
<dbReference type="InterPro" id="IPR029787">
    <property type="entry name" value="Nucleotide_cyclase"/>
</dbReference>
<dbReference type="InterPro" id="IPR036291">
    <property type="entry name" value="NAD(P)-bd_dom_sf"/>
</dbReference>
<dbReference type="SUPFAM" id="SSF51735">
    <property type="entry name" value="NAD(P)-binding Rossmann-fold domains"/>
    <property type="match status" value="1"/>
</dbReference>
<keyword evidence="5" id="KW-1185">Reference proteome</keyword>
<comment type="catalytic activity">
    <reaction evidence="2">
        <text>2 GTP = 3',3'-c-di-GMP + 2 diphosphate</text>
        <dbReference type="Rhea" id="RHEA:24898"/>
        <dbReference type="ChEBI" id="CHEBI:33019"/>
        <dbReference type="ChEBI" id="CHEBI:37565"/>
        <dbReference type="ChEBI" id="CHEBI:58805"/>
        <dbReference type="EC" id="2.7.7.65"/>
    </reaction>
</comment>
<gene>
    <name evidence="4" type="ORF">Ga0123461_2107</name>
</gene>
<dbReference type="GO" id="GO:1902201">
    <property type="term" value="P:negative regulation of bacterial-type flagellum-dependent cell motility"/>
    <property type="evidence" value="ECO:0007669"/>
    <property type="project" value="TreeGrafter"/>
</dbReference>
<evidence type="ECO:0000313" key="4">
    <source>
        <dbReference type="EMBL" id="ATX80513.1"/>
    </source>
</evidence>
<dbReference type="Proteomes" id="UP000231701">
    <property type="component" value="Chromosome"/>
</dbReference>
<dbReference type="KEGG" id="maes:Ga0123461_2107"/>
<dbReference type="Gene3D" id="3.40.50.720">
    <property type="entry name" value="NAD(P)-binding Rossmann-like Domain"/>
    <property type="match status" value="1"/>
</dbReference>
<reference evidence="4 5" key="1">
    <citation type="submission" date="2016-12" db="EMBL/GenBank/DDBJ databases">
        <title>Isolation and genomic insights into novel planktonic Zetaproteobacteria from stratified waters of the Chesapeake Bay.</title>
        <authorList>
            <person name="McAllister S.M."/>
            <person name="Kato S."/>
            <person name="Chan C.S."/>
            <person name="Chiu B.K."/>
            <person name="Field E.K."/>
        </authorList>
    </citation>
    <scope>NUCLEOTIDE SEQUENCE [LARGE SCALE GENOMIC DNA]</scope>
    <source>
        <strain evidence="4 5">CP-5</strain>
    </source>
</reference>
<organism evidence="4 5">
    <name type="scientific">Mariprofundus aestuarium</name>
    <dbReference type="NCBI Taxonomy" id="1921086"/>
    <lineage>
        <taxon>Bacteria</taxon>
        <taxon>Pseudomonadati</taxon>
        <taxon>Pseudomonadota</taxon>
        <taxon>Candidatius Mariprofundia</taxon>
        <taxon>Mariprofundales</taxon>
        <taxon>Mariprofundaceae</taxon>
        <taxon>Mariprofundus</taxon>
    </lineage>
</organism>
<dbReference type="PROSITE" id="PS50887">
    <property type="entry name" value="GGDEF"/>
    <property type="match status" value="1"/>
</dbReference>
<dbReference type="GO" id="GO:0005886">
    <property type="term" value="C:plasma membrane"/>
    <property type="evidence" value="ECO:0007669"/>
    <property type="project" value="TreeGrafter"/>
</dbReference>
<dbReference type="InterPro" id="IPR050469">
    <property type="entry name" value="Diguanylate_Cyclase"/>
</dbReference>
<accession>A0A2K8KZY9</accession>
<dbReference type="FunFam" id="3.30.70.270:FF:000001">
    <property type="entry name" value="Diguanylate cyclase domain protein"/>
    <property type="match status" value="1"/>
</dbReference>
<dbReference type="GO" id="GO:0043709">
    <property type="term" value="P:cell adhesion involved in single-species biofilm formation"/>
    <property type="evidence" value="ECO:0007669"/>
    <property type="project" value="TreeGrafter"/>
</dbReference>
<dbReference type="InterPro" id="IPR043128">
    <property type="entry name" value="Rev_trsase/Diguanyl_cyclase"/>
</dbReference>
<dbReference type="Pfam" id="PF00990">
    <property type="entry name" value="GGDEF"/>
    <property type="match status" value="1"/>
</dbReference>
<dbReference type="AlphaFoldDB" id="A0A2K8KZY9"/>
<evidence type="ECO:0000256" key="1">
    <source>
        <dbReference type="ARBA" id="ARBA00012528"/>
    </source>
</evidence>
<evidence type="ECO:0000313" key="5">
    <source>
        <dbReference type="Proteomes" id="UP000231701"/>
    </source>
</evidence>
<dbReference type="SUPFAM" id="SSF55073">
    <property type="entry name" value="Nucleotide cyclase"/>
    <property type="match status" value="1"/>
</dbReference>
<dbReference type="RefSeq" id="WP_232710161.1">
    <property type="nucleotide sequence ID" value="NZ_CP018799.1"/>
</dbReference>
<protein>
    <recommendedName>
        <fullName evidence="1">diguanylate cyclase</fullName>
        <ecNumber evidence="1">2.7.7.65</ecNumber>
    </recommendedName>
</protein>
<dbReference type="Gene3D" id="3.30.70.270">
    <property type="match status" value="1"/>
</dbReference>
<dbReference type="PANTHER" id="PTHR45138:SF9">
    <property type="entry name" value="DIGUANYLATE CYCLASE DGCM-RELATED"/>
    <property type="match status" value="1"/>
</dbReference>
<proteinExistence type="predicted"/>
<evidence type="ECO:0000259" key="3">
    <source>
        <dbReference type="PROSITE" id="PS50887"/>
    </source>
</evidence>
<evidence type="ECO:0000256" key="2">
    <source>
        <dbReference type="ARBA" id="ARBA00034247"/>
    </source>
</evidence>
<dbReference type="SMART" id="SM00267">
    <property type="entry name" value="GGDEF"/>
    <property type="match status" value="1"/>
</dbReference>
<dbReference type="NCBIfam" id="TIGR00254">
    <property type="entry name" value="GGDEF"/>
    <property type="match status" value="1"/>
</dbReference>
<dbReference type="EMBL" id="CP018799">
    <property type="protein sequence ID" value="ATX80513.1"/>
    <property type="molecule type" value="Genomic_DNA"/>
</dbReference>
<dbReference type="CDD" id="cd01949">
    <property type="entry name" value="GGDEF"/>
    <property type="match status" value="1"/>
</dbReference>
<dbReference type="PANTHER" id="PTHR45138">
    <property type="entry name" value="REGULATORY COMPONENTS OF SENSORY TRANSDUCTION SYSTEM"/>
    <property type="match status" value="1"/>
</dbReference>
<sequence length="302" mass="32697">MNDGAEKPHSVVILGGGSGGLAMLEMLMEEDLVSVDGIVDTDEMAPGLVAAREYGVSTFSEIELALLTVKPELAFNVTGSDVVQTKASQVLGVGGVIGGFEAKIILRIINNMRKAKEELHFQASRDLLTGLYNRRYMMDQLHQGVSLAIRYQHPLALVMIDLDHFKQVNDVYGHAAGDQVLVHMAEKLRERVRDADVPGRWGGEEFIVLLPHTSLEGAKKAADQWLCHLNSDPVQLEGGDVVSVTFSAGIAMLDGDEKVDVNDAVKRLLHVADGRMYMAKSQGRNRVIVEGSVPDDVLAGSG</sequence>
<dbReference type="EC" id="2.7.7.65" evidence="1"/>
<dbReference type="GO" id="GO:0052621">
    <property type="term" value="F:diguanylate cyclase activity"/>
    <property type="evidence" value="ECO:0007669"/>
    <property type="project" value="UniProtKB-EC"/>
</dbReference>